<evidence type="ECO:0000256" key="7">
    <source>
        <dbReference type="ARBA" id="ARBA00023136"/>
    </source>
</evidence>
<evidence type="ECO:0000256" key="2">
    <source>
        <dbReference type="ARBA" id="ARBA00022448"/>
    </source>
</evidence>
<evidence type="ECO:0000259" key="10">
    <source>
        <dbReference type="Pfam" id="PF04290"/>
    </source>
</evidence>
<evidence type="ECO:0000256" key="1">
    <source>
        <dbReference type="ARBA" id="ARBA00004429"/>
    </source>
</evidence>
<proteinExistence type="inferred from homology"/>
<dbReference type="PANTHER" id="PTHR35011:SF4">
    <property type="entry name" value="SLL1102 PROTEIN"/>
    <property type="match status" value="1"/>
</dbReference>
<feature type="transmembrane region" description="Helical" evidence="9">
    <location>
        <begin position="91"/>
        <end position="114"/>
    </location>
</feature>
<protein>
    <recommendedName>
        <fullName evidence="9">TRAP transporter small permease protein</fullName>
    </recommendedName>
</protein>
<keyword evidence="11" id="KW-0762">Sugar transport</keyword>
<dbReference type="Pfam" id="PF04290">
    <property type="entry name" value="DctQ"/>
    <property type="match status" value="1"/>
</dbReference>
<evidence type="ECO:0000256" key="8">
    <source>
        <dbReference type="ARBA" id="ARBA00038436"/>
    </source>
</evidence>
<dbReference type="PANTHER" id="PTHR35011">
    <property type="entry name" value="2,3-DIKETO-L-GULONATE TRAP TRANSPORTER SMALL PERMEASE PROTEIN YIAM"/>
    <property type="match status" value="1"/>
</dbReference>
<keyword evidence="5 9" id="KW-0812">Transmembrane</keyword>
<dbReference type="InterPro" id="IPR007387">
    <property type="entry name" value="TRAP_DctQ"/>
</dbReference>
<evidence type="ECO:0000313" key="12">
    <source>
        <dbReference type="Proteomes" id="UP000194137"/>
    </source>
</evidence>
<dbReference type="OrthoDB" id="9794346at2"/>
<keyword evidence="3" id="KW-1003">Cell membrane</keyword>
<dbReference type="Proteomes" id="UP000194137">
    <property type="component" value="Chromosome"/>
</dbReference>
<evidence type="ECO:0000256" key="3">
    <source>
        <dbReference type="ARBA" id="ARBA00022475"/>
    </source>
</evidence>
<comment type="similarity">
    <text evidence="8 9">Belongs to the TRAP transporter small permease family.</text>
</comment>
<dbReference type="KEGG" id="psin:CAK95_25475"/>
<evidence type="ECO:0000256" key="9">
    <source>
        <dbReference type="RuleBase" id="RU369079"/>
    </source>
</evidence>
<evidence type="ECO:0000313" key="11">
    <source>
        <dbReference type="EMBL" id="ARQ02074.1"/>
    </source>
</evidence>
<dbReference type="AlphaFoldDB" id="A0A1W6ZXI8"/>
<evidence type="ECO:0000256" key="4">
    <source>
        <dbReference type="ARBA" id="ARBA00022519"/>
    </source>
</evidence>
<dbReference type="STRING" id="1235591.CAK95_25475"/>
<keyword evidence="2 9" id="KW-0813">Transport</keyword>
<dbReference type="GO" id="GO:0022857">
    <property type="term" value="F:transmembrane transporter activity"/>
    <property type="evidence" value="ECO:0007669"/>
    <property type="project" value="UniProtKB-UniRule"/>
</dbReference>
<comment type="function">
    <text evidence="9">Part of the tripartite ATP-independent periplasmic (TRAP) transport system.</text>
</comment>
<keyword evidence="7 9" id="KW-0472">Membrane</keyword>
<sequence length="182" mass="20415">MRALMALSRGIDALSAAFGKIADWMVAAACLISAANAVIRYSLSNSSNAWLEAQWYLLAGMVMLGASYTLFRNGHVRVDLLYSTYSTRTRLYVDLFGMTFFLLPTTILLTWMTWPFFVTSWLSDEASSNAGGLLRWPVKLILPLGFLLLTLQGFSEIIKRIALLRGMDPQTEVVTDYQRPDQ</sequence>
<feature type="transmembrane region" description="Helical" evidence="9">
    <location>
        <begin position="21"/>
        <end position="41"/>
    </location>
</feature>
<organism evidence="11 12">
    <name type="scientific">Pseudorhodoplanes sinuspersici</name>
    <dbReference type="NCBI Taxonomy" id="1235591"/>
    <lineage>
        <taxon>Bacteria</taxon>
        <taxon>Pseudomonadati</taxon>
        <taxon>Pseudomonadota</taxon>
        <taxon>Alphaproteobacteria</taxon>
        <taxon>Hyphomicrobiales</taxon>
        <taxon>Pseudorhodoplanes</taxon>
    </lineage>
</organism>
<reference evidence="11 12" key="1">
    <citation type="submission" date="2017-05" db="EMBL/GenBank/DDBJ databases">
        <title>Full genome sequence of Pseudorhodoplanes sinuspersici.</title>
        <authorList>
            <person name="Dastgheib S.M.M."/>
            <person name="Shavandi M."/>
            <person name="Tirandaz H."/>
        </authorList>
    </citation>
    <scope>NUCLEOTIDE SEQUENCE [LARGE SCALE GENOMIC DNA]</scope>
    <source>
        <strain evidence="11 12">RIPI110</strain>
    </source>
</reference>
<keyword evidence="6 9" id="KW-1133">Transmembrane helix</keyword>
<dbReference type="GO" id="GO:0005886">
    <property type="term" value="C:plasma membrane"/>
    <property type="evidence" value="ECO:0007669"/>
    <property type="project" value="UniProtKB-SubCell"/>
</dbReference>
<evidence type="ECO:0000256" key="5">
    <source>
        <dbReference type="ARBA" id="ARBA00022692"/>
    </source>
</evidence>
<accession>A0A1W6ZXI8</accession>
<comment type="subunit">
    <text evidence="9">The complex comprises the extracytoplasmic solute receptor protein and the two transmembrane proteins.</text>
</comment>
<gene>
    <name evidence="11" type="ORF">CAK95_25475</name>
</gene>
<name>A0A1W6ZXI8_9HYPH</name>
<feature type="transmembrane region" description="Helical" evidence="9">
    <location>
        <begin position="53"/>
        <end position="71"/>
    </location>
</feature>
<keyword evidence="12" id="KW-1185">Reference proteome</keyword>
<dbReference type="RefSeq" id="WP_086090467.1">
    <property type="nucleotide sequence ID" value="NZ_CP021112.1"/>
</dbReference>
<dbReference type="EMBL" id="CP021112">
    <property type="protein sequence ID" value="ARQ02074.1"/>
    <property type="molecule type" value="Genomic_DNA"/>
</dbReference>
<evidence type="ECO:0000256" key="6">
    <source>
        <dbReference type="ARBA" id="ARBA00022989"/>
    </source>
</evidence>
<keyword evidence="4 9" id="KW-0997">Cell inner membrane</keyword>
<comment type="subcellular location">
    <subcellularLocation>
        <location evidence="1 9">Cell inner membrane</location>
        <topology evidence="1 9">Multi-pass membrane protein</topology>
    </subcellularLocation>
</comment>
<dbReference type="InterPro" id="IPR055348">
    <property type="entry name" value="DctQ"/>
</dbReference>
<feature type="domain" description="Tripartite ATP-independent periplasmic transporters DctQ component" evidence="10">
    <location>
        <begin position="30"/>
        <end position="161"/>
    </location>
</feature>
<feature type="transmembrane region" description="Helical" evidence="9">
    <location>
        <begin position="134"/>
        <end position="155"/>
    </location>
</feature>